<dbReference type="STRING" id="1839936.SBU_000789"/>
<reference evidence="1" key="1">
    <citation type="submission" date="2016-05" db="EMBL/GenBank/DDBJ databases">
        <title>Microbial consortia oxidize butane by reversing methanogenesis.</title>
        <authorList>
            <person name="Laso-Perez R."/>
            <person name="Richter M."/>
            <person name="Wegener G."/>
            <person name="Musat F."/>
        </authorList>
    </citation>
    <scope>NUCLEOTIDE SEQUENCE [LARGE SCALE GENOMIC DNA]</scope>
    <source>
        <strain evidence="1">BOX1</strain>
    </source>
</reference>
<comment type="caution">
    <text evidence="1">The sequence shown here is derived from an EMBL/GenBank/DDBJ whole genome shotgun (WGS) entry which is preliminary data.</text>
</comment>
<keyword evidence="2" id="KW-1185">Reference proteome</keyword>
<accession>A0A1F2P4L5</accession>
<evidence type="ECO:0000313" key="1">
    <source>
        <dbReference type="EMBL" id="OFV66247.1"/>
    </source>
</evidence>
<evidence type="ECO:0000313" key="2">
    <source>
        <dbReference type="Proteomes" id="UP000185779"/>
    </source>
</evidence>
<dbReference type="Proteomes" id="UP000185779">
    <property type="component" value="Unassembled WGS sequence"/>
</dbReference>
<proteinExistence type="predicted"/>
<gene>
    <name evidence="1" type="ORF">SBU_000789</name>
</gene>
<protein>
    <submittedName>
        <fullName evidence="1">Uncharacterized protein</fullName>
    </submittedName>
</protein>
<organism evidence="1 2">
    <name type="scientific">Candidatus Syntropharchaeum butanivorans</name>
    <dbReference type="NCBI Taxonomy" id="1839936"/>
    <lineage>
        <taxon>Archaea</taxon>
        <taxon>Methanobacteriati</taxon>
        <taxon>Methanobacteriota</taxon>
        <taxon>Stenosarchaea group</taxon>
        <taxon>Methanomicrobia</taxon>
        <taxon>Methanosarcinales</taxon>
        <taxon>ANME-2 cluster</taxon>
        <taxon>Candidatus Syntropharchaeum</taxon>
    </lineage>
</organism>
<dbReference type="AlphaFoldDB" id="A0A1F2P4L5"/>
<name>A0A1F2P4L5_9EURY</name>
<dbReference type="EMBL" id="LYOR01000003">
    <property type="protein sequence ID" value="OFV66247.1"/>
    <property type="molecule type" value="Genomic_DNA"/>
</dbReference>
<sequence length="265" mass="30668">MDFFDKELSVFDINRKAIPLFGFADYNLCTAKWLYQNRIPAMTKDGYETVGFKISGKDRWKRFDSIEKPPEEVWTKELERIRTFYRKAIKKNKEEAKGSLERLMEEMWKSYELGKSFSDVNAILFSRVCNLLLGLNVLFFRYSDVQRAGIFMEEWEKIISELKRYNRLHNETIKRRGLDEIGYSDENSVPFWYHCECGGKVPLSVVDTGSPVCEGRCPACGCGHKLRLEELKNLFERMSPNAVTRNLVFSEGLGTDLFISGAGAV</sequence>